<sequence length="111" mass="12380">MYRQLTSSISSFLLNLISPLLEISIPLLVLPTLQISNTISAPATLASPHVCAYRVWAQKINGGASTSSRLPEKQFDTVPPFCFSRLLFLQSFFYLCLLYSLVLAPRMTHDS</sequence>
<proteinExistence type="predicted"/>
<feature type="transmembrane region" description="Helical" evidence="1">
    <location>
        <begin position="86"/>
        <end position="104"/>
    </location>
</feature>
<dbReference type="RefSeq" id="XP_024730046.1">
    <property type="nucleotide sequence ID" value="XM_024870995.1"/>
</dbReference>
<name>A0A2J6SQU1_9HELO</name>
<dbReference type="EMBL" id="KZ613895">
    <property type="protein sequence ID" value="PMD53142.1"/>
    <property type="molecule type" value="Genomic_DNA"/>
</dbReference>
<dbReference type="Proteomes" id="UP000235371">
    <property type="component" value="Unassembled WGS sequence"/>
</dbReference>
<protein>
    <submittedName>
        <fullName evidence="2">Uncharacterized protein</fullName>
    </submittedName>
</protein>
<dbReference type="GeneID" id="36579077"/>
<keyword evidence="1" id="KW-0812">Transmembrane</keyword>
<reference evidence="2 3" key="1">
    <citation type="submission" date="2016-04" db="EMBL/GenBank/DDBJ databases">
        <title>A degradative enzymes factory behind the ericoid mycorrhizal symbiosis.</title>
        <authorList>
            <consortium name="DOE Joint Genome Institute"/>
            <person name="Martino E."/>
            <person name="Morin E."/>
            <person name="Grelet G."/>
            <person name="Kuo A."/>
            <person name="Kohler A."/>
            <person name="Daghino S."/>
            <person name="Barry K."/>
            <person name="Choi C."/>
            <person name="Cichocki N."/>
            <person name="Clum A."/>
            <person name="Copeland A."/>
            <person name="Hainaut M."/>
            <person name="Haridas S."/>
            <person name="Labutti K."/>
            <person name="Lindquist E."/>
            <person name="Lipzen A."/>
            <person name="Khouja H.-R."/>
            <person name="Murat C."/>
            <person name="Ohm R."/>
            <person name="Olson A."/>
            <person name="Spatafora J."/>
            <person name="Veneault-Fourrey C."/>
            <person name="Henrissat B."/>
            <person name="Grigoriev I."/>
            <person name="Martin F."/>
            <person name="Perotto S."/>
        </authorList>
    </citation>
    <scope>NUCLEOTIDE SEQUENCE [LARGE SCALE GENOMIC DNA]</scope>
    <source>
        <strain evidence="2 3">E</strain>
    </source>
</reference>
<dbReference type="InParanoid" id="A0A2J6SQU1"/>
<keyword evidence="1" id="KW-1133">Transmembrane helix</keyword>
<dbReference type="AlphaFoldDB" id="A0A2J6SQU1"/>
<organism evidence="2 3">
    <name type="scientific">Hyaloscypha bicolor E</name>
    <dbReference type="NCBI Taxonomy" id="1095630"/>
    <lineage>
        <taxon>Eukaryota</taxon>
        <taxon>Fungi</taxon>
        <taxon>Dikarya</taxon>
        <taxon>Ascomycota</taxon>
        <taxon>Pezizomycotina</taxon>
        <taxon>Leotiomycetes</taxon>
        <taxon>Helotiales</taxon>
        <taxon>Hyaloscyphaceae</taxon>
        <taxon>Hyaloscypha</taxon>
        <taxon>Hyaloscypha bicolor</taxon>
    </lineage>
</organism>
<evidence type="ECO:0000313" key="3">
    <source>
        <dbReference type="Proteomes" id="UP000235371"/>
    </source>
</evidence>
<keyword evidence="3" id="KW-1185">Reference proteome</keyword>
<evidence type="ECO:0000313" key="2">
    <source>
        <dbReference type="EMBL" id="PMD53142.1"/>
    </source>
</evidence>
<accession>A0A2J6SQU1</accession>
<gene>
    <name evidence="2" type="ORF">K444DRAFT_201284</name>
</gene>
<keyword evidence="1" id="KW-0472">Membrane</keyword>
<evidence type="ECO:0000256" key="1">
    <source>
        <dbReference type="SAM" id="Phobius"/>
    </source>
</evidence>
<feature type="transmembrane region" description="Helical" evidence="1">
    <location>
        <begin position="12"/>
        <end position="30"/>
    </location>
</feature>